<dbReference type="AlphaFoldDB" id="A0A0S4QMJ0"/>
<dbReference type="PANTHER" id="PTHR42794">
    <property type="entry name" value="HEMIN IMPORT ATP-BINDING PROTEIN HMUV"/>
    <property type="match status" value="1"/>
</dbReference>
<dbReference type="InterPro" id="IPR027417">
    <property type="entry name" value="P-loop_NTPase"/>
</dbReference>
<keyword evidence="1" id="KW-0813">Transport</keyword>
<protein>
    <submittedName>
        <fullName evidence="5">Iron complex transport system ATP-binding protein</fullName>
    </submittedName>
</protein>
<accession>A0A0S4QMJ0</accession>
<sequence length="277" mass="30033">MSAPPAESARPATAPSPTLDIRGACFAYGRRTVLTDLDLTVARGTVVGLLGPNGSGKSTLIRGVCRVHRPKAGTFRLGGTDLHRLAPRELARIAAYVPQGSPGPFALTVTEAVMLGRTPHTRLRPSREDIRNVREAMELLDLTALADRHVDELSGGQAQRVVIARALAQQPRVLLLDEPTSALDLRHQVETLHLVHTLATERALHVLMAIHDLNLAARFCHQVALLHSGRVLTTGAPADVYRADLLERVYGLPVEVSRHDGVPEVRPRLPETRRAGS</sequence>
<dbReference type="SMART" id="SM00382">
    <property type="entry name" value="AAA"/>
    <property type="match status" value="1"/>
</dbReference>
<dbReference type="Pfam" id="PF00005">
    <property type="entry name" value="ABC_tran"/>
    <property type="match status" value="1"/>
</dbReference>
<evidence type="ECO:0000256" key="3">
    <source>
        <dbReference type="ARBA" id="ARBA00022840"/>
    </source>
</evidence>
<keyword evidence="3 5" id="KW-0067">ATP-binding</keyword>
<evidence type="ECO:0000313" key="6">
    <source>
        <dbReference type="Proteomes" id="UP000198802"/>
    </source>
</evidence>
<evidence type="ECO:0000259" key="4">
    <source>
        <dbReference type="PROSITE" id="PS50893"/>
    </source>
</evidence>
<feature type="domain" description="ABC transporter" evidence="4">
    <location>
        <begin position="19"/>
        <end position="253"/>
    </location>
</feature>
<dbReference type="EMBL" id="FAOZ01000009">
    <property type="protein sequence ID" value="CUU56823.1"/>
    <property type="molecule type" value="Genomic_DNA"/>
</dbReference>
<name>A0A0S4QMJ0_9ACTN</name>
<dbReference type="PANTHER" id="PTHR42794:SF2">
    <property type="entry name" value="ABC TRANSPORTER ATP-BINDING PROTEIN"/>
    <property type="match status" value="1"/>
</dbReference>
<evidence type="ECO:0000256" key="2">
    <source>
        <dbReference type="ARBA" id="ARBA00022741"/>
    </source>
</evidence>
<dbReference type="InterPro" id="IPR003593">
    <property type="entry name" value="AAA+_ATPase"/>
</dbReference>
<dbReference type="CDD" id="cd03214">
    <property type="entry name" value="ABC_Iron-Siderophores_B12_Hemin"/>
    <property type="match status" value="1"/>
</dbReference>
<dbReference type="Gene3D" id="3.40.50.300">
    <property type="entry name" value="P-loop containing nucleotide triphosphate hydrolases"/>
    <property type="match status" value="1"/>
</dbReference>
<proteinExistence type="predicted"/>
<dbReference type="InterPro" id="IPR003439">
    <property type="entry name" value="ABC_transporter-like_ATP-bd"/>
</dbReference>
<keyword evidence="6" id="KW-1185">Reference proteome</keyword>
<dbReference type="PROSITE" id="PS00211">
    <property type="entry name" value="ABC_TRANSPORTER_1"/>
    <property type="match status" value="1"/>
</dbReference>
<organism evidence="5 6">
    <name type="scientific">Parafrankia irregularis</name>
    <dbReference type="NCBI Taxonomy" id="795642"/>
    <lineage>
        <taxon>Bacteria</taxon>
        <taxon>Bacillati</taxon>
        <taxon>Actinomycetota</taxon>
        <taxon>Actinomycetes</taxon>
        <taxon>Frankiales</taxon>
        <taxon>Frankiaceae</taxon>
        <taxon>Parafrankia</taxon>
    </lineage>
</organism>
<reference evidence="6" key="1">
    <citation type="submission" date="2015-11" db="EMBL/GenBank/DDBJ databases">
        <authorList>
            <person name="Varghese N."/>
        </authorList>
    </citation>
    <scope>NUCLEOTIDE SEQUENCE [LARGE SCALE GENOMIC DNA]</scope>
    <source>
        <strain evidence="6">DSM 45899</strain>
    </source>
</reference>
<evidence type="ECO:0000256" key="1">
    <source>
        <dbReference type="ARBA" id="ARBA00022448"/>
    </source>
</evidence>
<dbReference type="InterPro" id="IPR017871">
    <property type="entry name" value="ABC_transporter-like_CS"/>
</dbReference>
<dbReference type="PROSITE" id="PS50893">
    <property type="entry name" value="ABC_TRANSPORTER_2"/>
    <property type="match status" value="1"/>
</dbReference>
<dbReference type="RefSeq" id="WP_091277629.1">
    <property type="nucleotide sequence ID" value="NZ_FAOZ01000009.1"/>
</dbReference>
<gene>
    <name evidence="5" type="ORF">Ga0074812_10943</name>
</gene>
<dbReference type="GO" id="GO:0005524">
    <property type="term" value="F:ATP binding"/>
    <property type="evidence" value="ECO:0007669"/>
    <property type="project" value="UniProtKB-KW"/>
</dbReference>
<dbReference type="GO" id="GO:0016887">
    <property type="term" value="F:ATP hydrolysis activity"/>
    <property type="evidence" value="ECO:0007669"/>
    <property type="project" value="InterPro"/>
</dbReference>
<keyword evidence="2" id="KW-0547">Nucleotide-binding</keyword>
<dbReference type="SUPFAM" id="SSF52540">
    <property type="entry name" value="P-loop containing nucleoside triphosphate hydrolases"/>
    <property type="match status" value="1"/>
</dbReference>
<dbReference type="FunFam" id="3.40.50.300:FF:000134">
    <property type="entry name" value="Iron-enterobactin ABC transporter ATP-binding protein"/>
    <property type="match status" value="1"/>
</dbReference>
<evidence type="ECO:0000313" key="5">
    <source>
        <dbReference type="EMBL" id="CUU56823.1"/>
    </source>
</evidence>
<dbReference type="Proteomes" id="UP000198802">
    <property type="component" value="Unassembled WGS sequence"/>
</dbReference>